<dbReference type="Proteomes" id="UP000282613">
    <property type="component" value="Unassembled WGS sequence"/>
</dbReference>
<dbReference type="InterPro" id="IPR036940">
    <property type="entry name" value="PI3/4_kinase_cat_sf"/>
</dbReference>
<proteinExistence type="predicted"/>
<evidence type="ECO:0000313" key="3">
    <source>
        <dbReference type="WBParaSite" id="TASK_0000185501-mRNA-1"/>
    </source>
</evidence>
<evidence type="ECO:0000313" key="2">
    <source>
        <dbReference type="Proteomes" id="UP000282613"/>
    </source>
</evidence>
<gene>
    <name evidence="1" type="ORF">TASK_LOCUS1856</name>
</gene>
<protein>
    <submittedName>
        <fullName evidence="3">Transmembrane protein</fullName>
    </submittedName>
</protein>
<dbReference type="AlphaFoldDB" id="A0A0R3VWR1"/>
<dbReference type="STRING" id="60517.A0A0R3VWR1"/>
<organism evidence="3">
    <name type="scientific">Taenia asiatica</name>
    <name type="common">Asian tapeworm</name>
    <dbReference type="NCBI Taxonomy" id="60517"/>
    <lineage>
        <taxon>Eukaryota</taxon>
        <taxon>Metazoa</taxon>
        <taxon>Spiralia</taxon>
        <taxon>Lophotrochozoa</taxon>
        <taxon>Platyhelminthes</taxon>
        <taxon>Cestoda</taxon>
        <taxon>Eucestoda</taxon>
        <taxon>Cyclophyllidea</taxon>
        <taxon>Taeniidae</taxon>
        <taxon>Taenia</taxon>
    </lineage>
</organism>
<dbReference type="OrthoDB" id="67688at2759"/>
<reference evidence="1 2" key="2">
    <citation type="submission" date="2018-11" db="EMBL/GenBank/DDBJ databases">
        <authorList>
            <consortium name="Pathogen Informatics"/>
        </authorList>
    </citation>
    <scope>NUCLEOTIDE SEQUENCE [LARGE SCALE GENOMIC DNA]</scope>
</reference>
<dbReference type="EMBL" id="UYRS01000664">
    <property type="protein sequence ID" value="VDK23802.1"/>
    <property type="molecule type" value="Genomic_DNA"/>
</dbReference>
<accession>A0A0R3VWR1</accession>
<dbReference type="WBParaSite" id="TASK_0000185501-mRNA-1">
    <property type="protein sequence ID" value="TASK_0000185501-mRNA-1"/>
    <property type="gene ID" value="TASK_0000185501"/>
</dbReference>
<name>A0A0R3VWR1_TAEAS</name>
<dbReference type="InterPro" id="IPR011009">
    <property type="entry name" value="Kinase-like_dom_sf"/>
</dbReference>
<dbReference type="SUPFAM" id="SSF56112">
    <property type="entry name" value="Protein kinase-like (PK-like)"/>
    <property type="match status" value="1"/>
</dbReference>
<sequence length="126" mass="14896">MGQINGIAFPECLDLELDPSHFQDGKRVVVPVKLHTSTLSDEENPCRNKGFVDFTWLCRDAYRILQRHSNLLLILLAIMLLFVRKTLAVELHYKEEALNYFNVKFNEAHRGVWITEIDWFAHWLRR</sequence>
<evidence type="ECO:0000313" key="1">
    <source>
        <dbReference type="EMBL" id="VDK23802.1"/>
    </source>
</evidence>
<keyword evidence="2" id="KW-1185">Reference proteome</keyword>
<dbReference type="Gene3D" id="1.10.1070.11">
    <property type="entry name" value="Phosphatidylinositol 3-/4-kinase, catalytic domain"/>
    <property type="match status" value="1"/>
</dbReference>
<reference evidence="3" key="1">
    <citation type="submission" date="2017-02" db="UniProtKB">
        <authorList>
            <consortium name="WormBaseParasite"/>
        </authorList>
    </citation>
    <scope>IDENTIFICATION</scope>
</reference>